<reference evidence="6 7" key="1">
    <citation type="submission" date="2020-08" db="EMBL/GenBank/DDBJ databases">
        <title>Sequencing the genomes of 1000 actinobacteria strains.</title>
        <authorList>
            <person name="Klenk H.-P."/>
        </authorList>
    </citation>
    <scope>NUCLEOTIDE SEQUENCE [LARGE SCALE GENOMIC DNA]</scope>
    <source>
        <strain evidence="6 7">DSM 45084</strain>
    </source>
</reference>
<dbReference type="RefSeq" id="WP_184671642.1">
    <property type="nucleotide sequence ID" value="NZ_BAABAI010000037.1"/>
</dbReference>
<organism evidence="6 7">
    <name type="scientific">Saccharothrix violaceirubra</name>
    <dbReference type="NCBI Taxonomy" id="413306"/>
    <lineage>
        <taxon>Bacteria</taxon>
        <taxon>Bacillati</taxon>
        <taxon>Actinomycetota</taxon>
        <taxon>Actinomycetes</taxon>
        <taxon>Pseudonocardiales</taxon>
        <taxon>Pseudonocardiaceae</taxon>
        <taxon>Saccharothrix</taxon>
    </lineage>
</organism>
<evidence type="ECO:0000256" key="2">
    <source>
        <dbReference type="ARBA" id="ARBA00023008"/>
    </source>
</evidence>
<feature type="chain" id="PRO_5030785895" evidence="4">
    <location>
        <begin position="26"/>
        <end position="196"/>
    </location>
</feature>
<dbReference type="EMBL" id="JACHJS010000001">
    <property type="protein sequence ID" value="MBB4967160.1"/>
    <property type="molecule type" value="Genomic_DNA"/>
</dbReference>
<dbReference type="SUPFAM" id="SSF81296">
    <property type="entry name" value="E set domains"/>
    <property type="match status" value="1"/>
</dbReference>
<keyword evidence="3" id="KW-0472">Membrane</keyword>
<dbReference type="GO" id="GO:0042597">
    <property type="term" value="C:periplasmic space"/>
    <property type="evidence" value="ECO:0007669"/>
    <property type="project" value="InterPro"/>
</dbReference>
<feature type="transmembrane region" description="Helical" evidence="3">
    <location>
        <begin position="166"/>
        <end position="187"/>
    </location>
</feature>
<evidence type="ECO:0000256" key="1">
    <source>
        <dbReference type="ARBA" id="ARBA00022729"/>
    </source>
</evidence>
<feature type="signal peptide" evidence="4">
    <location>
        <begin position="1"/>
        <end position="25"/>
    </location>
</feature>
<evidence type="ECO:0000313" key="6">
    <source>
        <dbReference type="EMBL" id="MBB4967160.1"/>
    </source>
</evidence>
<keyword evidence="7" id="KW-1185">Reference proteome</keyword>
<comment type="caution">
    <text evidence="6">The sequence shown here is derived from an EMBL/GenBank/DDBJ whole genome shotgun (WGS) entry which is preliminary data.</text>
</comment>
<evidence type="ECO:0000256" key="3">
    <source>
        <dbReference type="SAM" id="Phobius"/>
    </source>
</evidence>
<feature type="domain" description="CopC" evidence="5">
    <location>
        <begin position="32"/>
        <end position="110"/>
    </location>
</feature>
<dbReference type="AlphaFoldDB" id="A0A7W7WX95"/>
<evidence type="ECO:0000313" key="7">
    <source>
        <dbReference type="Proteomes" id="UP000542674"/>
    </source>
</evidence>
<dbReference type="Proteomes" id="UP000542674">
    <property type="component" value="Unassembled WGS sequence"/>
</dbReference>
<dbReference type="Pfam" id="PF04234">
    <property type="entry name" value="CopC"/>
    <property type="match status" value="1"/>
</dbReference>
<dbReference type="Gene3D" id="2.60.40.1220">
    <property type="match status" value="1"/>
</dbReference>
<dbReference type="GO" id="GO:0046688">
    <property type="term" value="P:response to copper ion"/>
    <property type="evidence" value="ECO:0007669"/>
    <property type="project" value="InterPro"/>
</dbReference>
<keyword evidence="1 4" id="KW-0732">Signal</keyword>
<dbReference type="InterPro" id="IPR014755">
    <property type="entry name" value="Cu-Rt/internalin_Ig-like"/>
</dbReference>
<dbReference type="InterPro" id="IPR014756">
    <property type="entry name" value="Ig_E-set"/>
</dbReference>
<gene>
    <name evidence="6" type="ORF">F4559_004519</name>
</gene>
<keyword evidence="3" id="KW-0812">Transmembrane</keyword>
<keyword evidence="2" id="KW-0186">Copper</keyword>
<evidence type="ECO:0000259" key="5">
    <source>
        <dbReference type="Pfam" id="PF04234"/>
    </source>
</evidence>
<name>A0A7W7WX95_9PSEU</name>
<protein>
    <submittedName>
        <fullName evidence="6">Methionine-rich copper-binding protein CopC</fullName>
    </submittedName>
</protein>
<dbReference type="InterPro" id="IPR007348">
    <property type="entry name" value="CopC_dom"/>
</dbReference>
<sequence length="196" mass="20223">MRGRLAGLAFVVAIIGGGTAGPAYATAEPGPVHSEPGAGEVLEVPPSAIALMFDQVVDPASVDVTLRSAAGSEQPLGVRRFDGDAVSYPVIGSDLLSDGVYEVAWTAMGTGGTYWFVVDRHAYEAAPQHPGDDAGRAVVVLRATAEAASSGTDVGFYSYAPSLSPFAMPGWSVVGLAALLTGVGWWFSPVRRRKDG</sequence>
<keyword evidence="3" id="KW-1133">Transmembrane helix</keyword>
<evidence type="ECO:0000256" key="4">
    <source>
        <dbReference type="SAM" id="SignalP"/>
    </source>
</evidence>
<dbReference type="GO" id="GO:0005507">
    <property type="term" value="F:copper ion binding"/>
    <property type="evidence" value="ECO:0007669"/>
    <property type="project" value="InterPro"/>
</dbReference>
<accession>A0A7W7WX95</accession>
<proteinExistence type="predicted"/>